<dbReference type="RefSeq" id="WP_139675828.1">
    <property type="nucleotide sequence ID" value="NZ_VDMN01000001.1"/>
</dbReference>
<name>A0A5C4XSQ5_9HYPH</name>
<accession>A0A5C4XSQ5</accession>
<reference evidence="1 2" key="1">
    <citation type="submission" date="2019-06" db="EMBL/GenBank/DDBJ databases">
        <title>The draft genome of Rhizobium smilacinae PTYR-5.</title>
        <authorList>
            <person name="Liu L."/>
            <person name="Li L."/>
            <person name="Zhang X."/>
        </authorList>
    </citation>
    <scope>NUCLEOTIDE SEQUENCE [LARGE SCALE GENOMIC DNA]</scope>
    <source>
        <strain evidence="1 2">PTYR-5</strain>
    </source>
</reference>
<protein>
    <submittedName>
        <fullName evidence="1">Uncharacterized protein</fullName>
    </submittedName>
</protein>
<gene>
    <name evidence="1" type="ORF">FHP24_09610</name>
</gene>
<dbReference type="AlphaFoldDB" id="A0A5C4XSQ5"/>
<organism evidence="1 2">
    <name type="scientific">Aliirhizobium smilacinae</name>
    <dbReference type="NCBI Taxonomy" id="1395944"/>
    <lineage>
        <taxon>Bacteria</taxon>
        <taxon>Pseudomonadati</taxon>
        <taxon>Pseudomonadota</taxon>
        <taxon>Alphaproteobacteria</taxon>
        <taxon>Hyphomicrobiales</taxon>
        <taxon>Rhizobiaceae</taxon>
        <taxon>Aliirhizobium</taxon>
    </lineage>
</organism>
<sequence length="105" mass="11675">MARQRGGRWQADVALEDGSRFRPSFPTEDRAIAWEEAARAAVSLGKPVPPLNNYHLEGSKTRDLSLLGPCFDFVKRTVWSSQARGVVAQIRNGQTAVDYWAATSR</sequence>
<evidence type="ECO:0000313" key="1">
    <source>
        <dbReference type="EMBL" id="TNM66435.1"/>
    </source>
</evidence>
<dbReference type="EMBL" id="VDMN01000001">
    <property type="protein sequence ID" value="TNM66435.1"/>
    <property type="molecule type" value="Genomic_DNA"/>
</dbReference>
<evidence type="ECO:0000313" key="2">
    <source>
        <dbReference type="Proteomes" id="UP000311605"/>
    </source>
</evidence>
<proteinExistence type="predicted"/>
<keyword evidence="2" id="KW-1185">Reference proteome</keyword>
<dbReference type="Proteomes" id="UP000311605">
    <property type="component" value="Unassembled WGS sequence"/>
</dbReference>
<comment type="caution">
    <text evidence="1">The sequence shown here is derived from an EMBL/GenBank/DDBJ whole genome shotgun (WGS) entry which is preliminary data.</text>
</comment>